<accession>A0ABQ7JBK7</accession>
<dbReference type="EMBL" id="JADAQX010000198">
    <property type="protein sequence ID" value="KAF8821294.1"/>
    <property type="molecule type" value="Genomic_DNA"/>
</dbReference>
<evidence type="ECO:0000313" key="1">
    <source>
        <dbReference type="EMBL" id="KAF8821294.1"/>
    </source>
</evidence>
<gene>
    <name evidence="1" type="ORF">IE077_002191</name>
</gene>
<organism evidence="1 2">
    <name type="scientific">Cardiosporidium cionae</name>
    <dbReference type="NCBI Taxonomy" id="476202"/>
    <lineage>
        <taxon>Eukaryota</taxon>
        <taxon>Sar</taxon>
        <taxon>Alveolata</taxon>
        <taxon>Apicomplexa</taxon>
        <taxon>Aconoidasida</taxon>
        <taxon>Nephromycida</taxon>
        <taxon>Cardiosporidium</taxon>
    </lineage>
</organism>
<evidence type="ECO:0000313" key="2">
    <source>
        <dbReference type="Proteomes" id="UP000823046"/>
    </source>
</evidence>
<dbReference type="CDD" id="cd22979">
    <property type="entry name" value="DD_AK8"/>
    <property type="match status" value="1"/>
</dbReference>
<reference evidence="1 2" key="1">
    <citation type="journal article" date="2020" name="bioRxiv">
        <title>Metabolic contributions of an alphaproteobacterial endosymbiont in the apicomplexan Cardiosporidium cionae.</title>
        <authorList>
            <person name="Hunter E.S."/>
            <person name="Paight C.J."/>
            <person name="Lane C.E."/>
        </authorList>
    </citation>
    <scope>NUCLEOTIDE SEQUENCE [LARGE SCALE GENOMIC DNA]</scope>
    <source>
        <strain evidence="1">ESH_2018</strain>
    </source>
</reference>
<comment type="caution">
    <text evidence="1">The sequence shown here is derived from an EMBL/GenBank/DDBJ whole genome shotgun (WGS) entry which is preliminary data.</text>
</comment>
<protein>
    <recommendedName>
        <fullName evidence="3">Adenylate kinase 8</fullName>
    </recommendedName>
</protein>
<evidence type="ECO:0008006" key="3">
    <source>
        <dbReference type="Google" id="ProtNLM"/>
    </source>
</evidence>
<dbReference type="Proteomes" id="UP000823046">
    <property type="component" value="Unassembled WGS sequence"/>
</dbReference>
<dbReference type="SUPFAM" id="SSF47391">
    <property type="entry name" value="Dimerization-anchoring domain of cAMP-dependent PK regulatory subunit"/>
    <property type="match status" value="1"/>
</dbReference>
<dbReference type="Gene3D" id="1.20.890.10">
    <property type="entry name" value="cAMP-dependent protein kinase regulatory subunit, dimerization-anchoring domain"/>
    <property type="match status" value="1"/>
</dbReference>
<sequence length="277" mass="31691">MGADKDFLDKTFYKDSEEYMHSNQIHDLFEDILRRLMQDRPHDPLQYLIDTLVSPIKHKVVILIPPTLETKCICEKVAAHNDLRYFNAENITSMHKKLQTDVLATAQQPDTFKFSDYEISREVAKLLSETDGKWLLEGFPKTHSQSYAFAAENILPAKVIALIDDIYYHQFIFSLRGGNTKDLFNEDGNERYHSYLRTLLEINKSINCNILQINSGNDENDIICKLNVVGSPASGKTLQGKRLAENFRTCLIDSTCPGDTAIKRSALKFRDPLSRKV</sequence>
<name>A0ABQ7JBK7_9APIC</name>
<proteinExistence type="predicted"/>
<keyword evidence="2" id="KW-1185">Reference proteome</keyword>